<evidence type="ECO:0000313" key="1">
    <source>
        <dbReference type="EMBL" id="GAA3991937.1"/>
    </source>
</evidence>
<gene>
    <name evidence="1" type="ORF">GCM10022210_51900</name>
</gene>
<reference evidence="2" key="1">
    <citation type="journal article" date="2019" name="Int. J. Syst. Evol. Microbiol.">
        <title>The Global Catalogue of Microorganisms (GCM) 10K type strain sequencing project: providing services to taxonomists for standard genome sequencing and annotation.</title>
        <authorList>
            <consortium name="The Broad Institute Genomics Platform"/>
            <consortium name="The Broad Institute Genome Sequencing Center for Infectious Disease"/>
            <person name="Wu L."/>
            <person name="Ma J."/>
        </authorList>
    </citation>
    <scope>NUCLEOTIDE SEQUENCE [LARGE SCALE GENOMIC DNA]</scope>
    <source>
        <strain evidence="2">JCM 16601</strain>
    </source>
</reference>
<organism evidence="1 2">
    <name type="scientific">Mucilaginibacter dorajii</name>
    <dbReference type="NCBI Taxonomy" id="692994"/>
    <lineage>
        <taxon>Bacteria</taxon>
        <taxon>Pseudomonadati</taxon>
        <taxon>Bacteroidota</taxon>
        <taxon>Sphingobacteriia</taxon>
        <taxon>Sphingobacteriales</taxon>
        <taxon>Sphingobacteriaceae</taxon>
        <taxon>Mucilaginibacter</taxon>
    </lineage>
</organism>
<keyword evidence="2" id="KW-1185">Reference proteome</keyword>
<evidence type="ECO:0000313" key="2">
    <source>
        <dbReference type="Proteomes" id="UP001500742"/>
    </source>
</evidence>
<comment type="caution">
    <text evidence="1">The sequence shown here is derived from an EMBL/GenBank/DDBJ whole genome shotgun (WGS) entry which is preliminary data.</text>
</comment>
<accession>A0ABP7R3C3</accession>
<proteinExistence type="predicted"/>
<sequence length="338" mass="38527">MILSAFTPQHANGQKRYFAVKPVEYLEDGRNLHFPVFYNNPANAATTSKINQQLQLSELELLKGFQTKNIFERINYNNGTIYGGKWQMTYDLFTNNNRLLSLGFDESSSGMTTAYWTRYYNFNAGNGDLIQLSDLFTPAGFKLFKSLAIKKSVRAFKEQIHAAGEPDSVWQDVIRYIGEYVTEDFYIKGNSIILNGDNRLSKNQKGWDMIVKFGLSSFGGYLNQYGRCVFGLTNQPIAQYRSVSLPQLFTGKIDKYPILFILRSSNYHDCEGVYCYQKYGRGISMQGDMVNGQIKLDEYDSDFNTKAHITGRASPDSVTGTWAKSPKGQSFRLLVYRK</sequence>
<dbReference type="Proteomes" id="UP001500742">
    <property type="component" value="Unassembled WGS sequence"/>
</dbReference>
<protein>
    <submittedName>
        <fullName evidence="1">Uncharacterized protein</fullName>
    </submittedName>
</protein>
<dbReference type="EMBL" id="BAAAZC010000046">
    <property type="protein sequence ID" value="GAA3991937.1"/>
    <property type="molecule type" value="Genomic_DNA"/>
</dbReference>
<name>A0ABP7R3C3_9SPHI</name>
<dbReference type="Gene3D" id="3.30.565.40">
    <property type="entry name" value="Fervidobacterium nodosum Rt17-B1 like"/>
    <property type="match status" value="1"/>
</dbReference>